<dbReference type="PANTHER" id="PTHR38107:SF3">
    <property type="entry name" value="LYSOZYME RRRD-RELATED"/>
    <property type="match status" value="1"/>
</dbReference>
<dbReference type="AlphaFoldDB" id="A0A8J7VQZ0"/>
<dbReference type="Pfam" id="PF00959">
    <property type="entry name" value="Phage_lysozyme"/>
    <property type="match status" value="1"/>
</dbReference>
<evidence type="ECO:0000256" key="6">
    <source>
        <dbReference type="ARBA" id="ARBA00023295"/>
    </source>
</evidence>
<accession>A0A8J7VQZ0</accession>
<reference evidence="9 10" key="1">
    <citation type="journal article" date="2021" name="Microbiol. Resour. Announc.">
        <title>Draft Genome Sequence of Coralloluteibacterium stylophorae LMG 29479T.</title>
        <authorList>
            <person name="Karlyshev A.V."/>
            <person name="Kudryashova E.B."/>
            <person name="Ariskina E.V."/>
            <person name="Conroy A.P."/>
            <person name="Abidueva E.Y."/>
        </authorList>
    </citation>
    <scope>NUCLEOTIDE SEQUENCE [LARGE SCALE GENOMIC DNA]</scope>
    <source>
        <strain evidence="9 10">LMG 29479</strain>
    </source>
</reference>
<dbReference type="EMBL" id="JAGQFT020000006">
    <property type="protein sequence ID" value="MBS7457705.1"/>
    <property type="molecule type" value="Genomic_DNA"/>
</dbReference>
<organism evidence="8">
    <name type="scientific">Coralloluteibacterium stylophorae</name>
    <dbReference type="NCBI Taxonomy" id="1776034"/>
    <lineage>
        <taxon>Bacteria</taxon>
        <taxon>Pseudomonadati</taxon>
        <taxon>Pseudomonadota</taxon>
        <taxon>Gammaproteobacteria</taxon>
        <taxon>Lysobacterales</taxon>
        <taxon>Lysobacteraceae</taxon>
        <taxon>Coralloluteibacterium</taxon>
    </lineage>
</organism>
<dbReference type="InterPro" id="IPR002196">
    <property type="entry name" value="Glyco_hydro_24"/>
</dbReference>
<evidence type="ECO:0000313" key="10">
    <source>
        <dbReference type="Proteomes" id="UP000675747"/>
    </source>
</evidence>
<evidence type="ECO:0000256" key="5">
    <source>
        <dbReference type="ARBA" id="ARBA00023200"/>
    </source>
</evidence>
<dbReference type="InterPro" id="IPR023347">
    <property type="entry name" value="Lysozyme_dom_sf"/>
</dbReference>
<dbReference type="PANTHER" id="PTHR38107">
    <property type="match status" value="1"/>
</dbReference>
<dbReference type="GO" id="GO:0031640">
    <property type="term" value="P:killing of cells of another organism"/>
    <property type="evidence" value="ECO:0007669"/>
    <property type="project" value="UniProtKB-KW"/>
</dbReference>
<evidence type="ECO:0000256" key="7">
    <source>
        <dbReference type="RuleBase" id="RU003788"/>
    </source>
</evidence>
<dbReference type="EC" id="3.2.1.17" evidence="7"/>
<evidence type="ECO:0000256" key="2">
    <source>
        <dbReference type="ARBA" id="ARBA00022529"/>
    </source>
</evidence>
<protein>
    <recommendedName>
        <fullName evidence="7">Lysozyme</fullName>
        <ecNumber evidence="7">3.2.1.17</ecNumber>
    </recommendedName>
</protein>
<keyword evidence="4 7" id="KW-0378">Hydrolase</keyword>
<dbReference type="Proteomes" id="UP000675747">
    <property type="component" value="Unassembled WGS sequence"/>
</dbReference>
<evidence type="ECO:0000256" key="4">
    <source>
        <dbReference type="ARBA" id="ARBA00022801"/>
    </source>
</evidence>
<comment type="caution">
    <text evidence="8">The sequence shown here is derived from an EMBL/GenBank/DDBJ whole genome shotgun (WGS) entry which is preliminary data.</text>
</comment>
<keyword evidence="10" id="KW-1185">Reference proteome</keyword>
<evidence type="ECO:0000256" key="1">
    <source>
        <dbReference type="ARBA" id="ARBA00000632"/>
    </source>
</evidence>
<proteinExistence type="inferred from homology"/>
<reference evidence="8" key="2">
    <citation type="submission" date="2021-04" db="EMBL/GenBank/DDBJ databases">
        <authorList>
            <person name="Karlyshev A.V."/>
        </authorList>
    </citation>
    <scope>NUCLEOTIDE SEQUENCE</scope>
    <source>
        <strain evidence="8">LMG 29479</strain>
    </source>
</reference>
<evidence type="ECO:0000313" key="9">
    <source>
        <dbReference type="EMBL" id="MBS7457705.1"/>
    </source>
</evidence>
<dbReference type="Gene3D" id="1.10.530.40">
    <property type="match status" value="1"/>
</dbReference>
<evidence type="ECO:0000256" key="3">
    <source>
        <dbReference type="ARBA" id="ARBA00022638"/>
    </source>
</evidence>
<dbReference type="CDD" id="cd00737">
    <property type="entry name" value="lyz_endolysin_autolysin"/>
    <property type="match status" value="1"/>
</dbReference>
<keyword evidence="5" id="KW-1035">Host cytoplasm</keyword>
<keyword evidence="2 7" id="KW-0929">Antimicrobial</keyword>
<dbReference type="InterPro" id="IPR051018">
    <property type="entry name" value="Bacteriophage_GH24"/>
</dbReference>
<comment type="similarity">
    <text evidence="7">Belongs to the glycosyl hydrolase 24 family.</text>
</comment>
<gene>
    <name evidence="9" type="ORF">KB893_011250</name>
    <name evidence="8" type="ORF">KB893_02675</name>
</gene>
<sequence length="151" mass="16954">MNTRTIPQGALDLIKSYESLELEAYLCPANVWTIGYGHTGKDVKRGMVISNEAAEELFALDIARFTQGVLRLLKVPVTDNQLGALVSLAFNIGLGAFRESTLLLRLNEGRYEDVPEQFVRWNKGRNAYGALIVLRGLMRRRTAEVDLWLAE</sequence>
<dbReference type="EMBL" id="JAGQFT010000010">
    <property type="protein sequence ID" value="MBR0561430.1"/>
    <property type="molecule type" value="Genomic_DNA"/>
</dbReference>
<keyword evidence="3 7" id="KW-0081">Bacteriolytic enzyme</keyword>
<dbReference type="InterPro" id="IPR034690">
    <property type="entry name" value="Endolysin_T4_type"/>
</dbReference>
<dbReference type="GO" id="GO:0016998">
    <property type="term" value="P:cell wall macromolecule catabolic process"/>
    <property type="evidence" value="ECO:0007669"/>
    <property type="project" value="InterPro"/>
</dbReference>
<dbReference type="GO" id="GO:0009253">
    <property type="term" value="P:peptidoglycan catabolic process"/>
    <property type="evidence" value="ECO:0007669"/>
    <property type="project" value="InterPro"/>
</dbReference>
<dbReference type="HAMAP" id="MF_04110">
    <property type="entry name" value="ENDOLYSIN_T4"/>
    <property type="match status" value="1"/>
</dbReference>
<dbReference type="InterPro" id="IPR023346">
    <property type="entry name" value="Lysozyme-like_dom_sf"/>
</dbReference>
<dbReference type="GO" id="GO:0003796">
    <property type="term" value="F:lysozyme activity"/>
    <property type="evidence" value="ECO:0007669"/>
    <property type="project" value="UniProtKB-EC"/>
</dbReference>
<dbReference type="GO" id="GO:0042742">
    <property type="term" value="P:defense response to bacterium"/>
    <property type="evidence" value="ECO:0007669"/>
    <property type="project" value="UniProtKB-KW"/>
</dbReference>
<dbReference type="SUPFAM" id="SSF53955">
    <property type="entry name" value="Lysozyme-like"/>
    <property type="match status" value="1"/>
</dbReference>
<name>A0A8J7VQZ0_9GAMM</name>
<keyword evidence="6 7" id="KW-0326">Glycosidase</keyword>
<comment type="catalytic activity">
    <reaction evidence="1 7">
        <text>Hydrolysis of (1-&gt;4)-beta-linkages between N-acetylmuramic acid and N-acetyl-D-glucosamine residues in a peptidoglycan and between N-acetyl-D-glucosamine residues in chitodextrins.</text>
        <dbReference type="EC" id="3.2.1.17"/>
    </reaction>
</comment>
<dbReference type="InterPro" id="IPR033907">
    <property type="entry name" value="Endolysin_autolysin"/>
</dbReference>
<dbReference type="RefSeq" id="WP_211925399.1">
    <property type="nucleotide sequence ID" value="NZ_JAGQFT020000006.1"/>
</dbReference>
<evidence type="ECO:0000313" key="8">
    <source>
        <dbReference type="EMBL" id="MBR0561430.1"/>
    </source>
</evidence>